<evidence type="ECO:0000256" key="3">
    <source>
        <dbReference type="ARBA" id="ARBA00020629"/>
    </source>
</evidence>
<comment type="subunit">
    <text evidence="8">Component of the Mediator complex.</text>
</comment>
<reference evidence="10" key="2">
    <citation type="submission" date="2014-02" db="EMBL/GenBank/DDBJ databases">
        <title>Complete DNA sequence of /Kuraishia capsulata/ illustrates novel genomic features among budding yeasts (/Saccharomycotina/).</title>
        <authorList>
            <person name="Morales L."/>
            <person name="Noel B."/>
            <person name="Porcel B."/>
            <person name="Marcet-Houben M."/>
            <person name="Hullo M-F."/>
            <person name="Sacerdot C."/>
            <person name="Tekaia F."/>
            <person name="Leh-Louis V."/>
            <person name="Despons L."/>
            <person name="Khanna V."/>
            <person name="Aury J-M."/>
            <person name="Barbe V."/>
            <person name="Couloux A."/>
            <person name="Labadie K."/>
            <person name="Pelletier E."/>
            <person name="Souciet J-L."/>
            <person name="Boekhout T."/>
            <person name="Gabaldon T."/>
            <person name="Wincker P."/>
            <person name="Dujon B."/>
        </authorList>
    </citation>
    <scope>NUCLEOTIDE SEQUENCE</scope>
    <source>
        <strain evidence="10">CBS 1993</strain>
    </source>
</reference>
<dbReference type="GO" id="GO:0016592">
    <property type="term" value="C:mediator complex"/>
    <property type="evidence" value="ECO:0007669"/>
    <property type="project" value="InterPro"/>
</dbReference>
<accession>W6MNF9</accession>
<evidence type="ECO:0000313" key="10">
    <source>
        <dbReference type="EMBL" id="CDK26567.1"/>
    </source>
</evidence>
<keyword evidence="4 8" id="KW-0805">Transcription regulation</keyword>
<dbReference type="OrthoDB" id="1929813at2759"/>
<comment type="similarity">
    <text evidence="2 8">Belongs to the Mediator complex subunit 4 family.</text>
</comment>
<evidence type="ECO:0000313" key="11">
    <source>
        <dbReference type="Proteomes" id="UP000019384"/>
    </source>
</evidence>
<evidence type="ECO:0000256" key="8">
    <source>
        <dbReference type="RuleBase" id="RU364141"/>
    </source>
</evidence>
<evidence type="ECO:0000256" key="6">
    <source>
        <dbReference type="ARBA" id="ARBA00023242"/>
    </source>
</evidence>
<keyword evidence="6 8" id="KW-0539">Nucleus</keyword>
<dbReference type="HOGENOM" id="CLU_071875_0_0_1"/>
<comment type="subcellular location">
    <subcellularLocation>
        <location evidence="1 8">Nucleus</location>
    </subcellularLocation>
</comment>
<dbReference type="AlphaFoldDB" id="W6MNF9"/>
<evidence type="ECO:0000256" key="9">
    <source>
        <dbReference type="SAM" id="MobiDB-lite"/>
    </source>
</evidence>
<dbReference type="EMBL" id="HG793127">
    <property type="protein sequence ID" value="CDK26567.1"/>
    <property type="molecule type" value="Genomic_DNA"/>
</dbReference>
<evidence type="ECO:0000256" key="5">
    <source>
        <dbReference type="ARBA" id="ARBA00023163"/>
    </source>
</evidence>
<evidence type="ECO:0000256" key="4">
    <source>
        <dbReference type="ARBA" id="ARBA00023015"/>
    </source>
</evidence>
<keyword evidence="11" id="KW-1185">Reference proteome</keyword>
<organism evidence="10 11">
    <name type="scientific">Kuraishia capsulata CBS 1993</name>
    <dbReference type="NCBI Taxonomy" id="1382522"/>
    <lineage>
        <taxon>Eukaryota</taxon>
        <taxon>Fungi</taxon>
        <taxon>Dikarya</taxon>
        <taxon>Ascomycota</taxon>
        <taxon>Saccharomycotina</taxon>
        <taxon>Pichiomycetes</taxon>
        <taxon>Pichiales</taxon>
        <taxon>Pichiaceae</taxon>
        <taxon>Kuraishia</taxon>
    </lineage>
</organism>
<feature type="region of interest" description="Disordered" evidence="9">
    <location>
        <begin position="112"/>
        <end position="141"/>
    </location>
</feature>
<gene>
    <name evidence="8" type="primary">MED4</name>
    <name evidence="10" type="ORF">KUCA_T00002539001</name>
</gene>
<dbReference type="Pfam" id="PF10018">
    <property type="entry name" value="Med4"/>
    <property type="match status" value="1"/>
</dbReference>
<dbReference type="GO" id="GO:0003712">
    <property type="term" value="F:transcription coregulator activity"/>
    <property type="evidence" value="ECO:0007669"/>
    <property type="project" value="InterPro"/>
</dbReference>
<name>W6MNF9_9ASCO</name>
<proteinExistence type="inferred from homology"/>
<keyword evidence="5 8" id="KW-0804">Transcription</keyword>
<comment type="function">
    <text evidence="8">Component of the Mediator complex, a coactivator involved in the regulated transcription of nearly all RNA polymerase II-dependent genes. Mediator functions as a bridge to convey information from gene-specific regulatory proteins to the basal RNA polymerase II transcription machinery. Mediator is recruited to promoters by direct interactions with regulatory proteins and serves as a scaffold for the assembly of a functional preinitiation complex with RNA polymerase II and the general transcription factors.</text>
</comment>
<sequence length="265" mass="29890">MSAPLLPSTTTVGSSARYSNQNEIEIFQNISVFEKDLAGLVSSISRFQPSSEFATKLVLDTDKIQEELVQLQYIHDLRVNQLQNQTSVDKSLDDSLKSILKELNQCRKSLVSLPRLPQEESEKHENSMDEDFKEEPPNPEESLKATAQLLDYAMKLSKFSKIPRTVEGFLHPNNCIWPADGNMRRGMLAMASILGDKLTRIGDEADEDQNQDLAEPEEGVNEKDQDDDSDMDESMPYAAYERDEQQQKTAAHVVSGLDLFDSDEE</sequence>
<dbReference type="GO" id="GO:0006357">
    <property type="term" value="P:regulation of transcription by RNA polymerase II"/>
    <property type="evidence" value="ECO:0007669"/>
    <property type="project" value="InterPro"/>
</dbReference>
<feature type="compositionally biased region" description="Basic and acidic residues" evidence="9">
    <location>
        <begin position="117"/>
        <end position="127"/>
    </location>
</feature>
<keyword evidence="8" id="KW-0010">Activator</keyword>
<evidence type="ECO:0000256" key="1">
    <source>
        <dbReference type="ARBA" id="ARBA00004123"/>
    </source>
</evidence>
<feature type="compositionally biased region" description="Acidic residues" evidence="9">
    <location>
        <begin position="208"/>
        <end position="233"/>
    </location>
</feature>
<feature type="region of interest" description="Disordered" evidence="9">
    <location>
        <begin position="208"/>
        <end position="265"/>
    </location>
</feature>
<dbReference type="InterPro" id="IPR019258">
    <property type="entry name" value="Mediator_Med4"/>
</dbReference>
<evidence type="ECO:0000256" key="7">
    <source>
        <dbReference type="ARBA" id="ARBA00031257"/>
    </source>
</evidence>
<protein>
    <recommendedName>
        <fullName evidence="3 8">Mediator of RNA polymerase II transcription subunit 4</fullName>
    </recommendedName>
    <alternativeName>
        <fullName evidence="7 8">Mediator complex subunit 4</fullName>
    </alternativeName>
</protein>
<evidence type="ECO:0000256" key="2">
    <source>
        <dbReference type="ARBA" id="ARBA00009626"/>
    </source>
</evidence>
<dbReference type="Proteomes" id="UP000019384">
    <property type="component" value="Unassembled WGS sequence"/>
</dbReference>
<reference evidence="10" key="1">
    <citation type="submission" date="2013-12" db="EMBL/GenBank/DDBJ databases">
        <authorList>
            <person name="Genoscope - CEA"/>
        </authorList>
    </citation>
    <scope>NUCLEOTIDE SEQUENCE</scope>
    <source>
        <strain evidence="10">CBS 1993</strain>
    </source>
</reference>